<feature type="region of interest" description="Disordered" evidence="1">
    <location>
        <begin position="279"/>
        <end position="307"/>
    </location>
</feature>
<sequence length="635" mass="72094">MLEYLLLILALQWRLTVCISSPTLEDNMLPTDEEVISDLINSYRRGQPEEEIALNLPTDEEAFNEIKPILQSGNPFYYINGGGRFISSSFPEIDARGFHESVFDDLDDFYPISQRGKKYDTSVAVSARGFYGDVFTDGFGNFHPVKRYYKERDRYSRQKRSYQLDDMRKKLTATSQAQAVGTELPAQSLSENLRSEGLPLPECSAASDCRSWDEVLRKQPLFSSNTSAFSSMRQNRTSTSSTRRKRSPSHQLDYSSMSDRLSNPKVELAYAEISQVADQLGNARRLRKRSKQQSRLRKRDGEISESGFHNDLFHSQFGKFDTLKRDPSEFHGDVFHKSFGKFETLRKRNDNDDLRSSYVPKRRPQPGAVNADAFYSNFGNFETLKRAPPLDDDPDGRLSYFLQYPKRKPRTPLPNADALRTNFGALFDPMKRTLAGDAFHSNFGTFDTMKRTLGGDAFHSNFGRFEPMKRTLTGDAFHSSFGRFEPMKRTLAGDAFHSSFGRFEPMKRTLAGDAFHSNFGSFDTMKRTLGGDAFHSQFGRFETMKRAPKMDWVGGDGDEFSRQFASNPAQTYAFGAKLNEKAESKLSSRFRRFAQNQFSTSKSDELHDASSSSAENSSTPYVTRTSTSSTSTRSN</sequence>
<evidence type="ECO:0000256" key="1">
    <source>
        <dbReference type="SAM" id="MobiDB-lite"/>
    </source>
</evidence>
<keyword evidence="2" id="KW-0732">Signal</keyword>
<dbReference type="AlphaFoldDB" id="A0AAN9Y3M2"/>
<evidence type="ECO:0000313" key="4">
    <source>
        <dbReference type="Proteomes" id="UP001367676"/>
    </source>
</evidence>
<proteinExistence type="predicted"/>
<feature type="region of interest" description="Disordered" evidence="1">
    <location>
        <begin position="226"/>
        <end position="260"/>
    </location>
</feature>
<feature type="region of interest" description="Disordered" evidence="1">
    <location>
        <begin position="598"/>
        <end position="635"/>
    </location>
</feature>
<evidence type="ECO:0000313" key="3">
    <source>
        <dbReference type="EMBL" id="KAK7588231.1"/>
    </source>
</evidence>
<name>A0AAN9Y3M2_9HEMI</name>
<evidence type="ECO:0000256" key="2">
    <source>
        <dbReference type="SAM" id="SignalP"/>
    </source>
</evidence>
<protein>
    <submittedName>
        <fullName evidence="3">Uncharacterized protein</fullName>
    </submittedName>
</protein>
<dbReference type="Proteomes" id="UP001367676">
    <property type="component" value="Unassembled WGS sequence"/>
</dbReference>
<feature type="compositionally biased region" description="Low complexity" evidence="1">
    <location>
        <begin position="609"/>
        <end position="635"/>
    </location>
</feature>
<comment type="caution">
    <text evidence="3">The sequence shown here is derived from an EMBL/GenBank/DDBJ whole genome shotgun (WGS) entry which is preliminary data.</text>
</comment>
<feature type="compositionally biased region" description="Basic residues" evidence="1">
    <location>
        <begin position="284"/>
        <end position="298"/>
    </location>
</feature>
<reference evidence="3 4" key="1">
    <citation type="submission" date="2024-03" db="EMBL/GenBank/DDBJ databases">
        <title>Adaptation during the transition from Ophiocordyceps entomopathogen to insect associate is accompanied by gene loss and intensified selection.</title>
        <authorList>
            <person name="Ward C.M."/>
            <person name="Onetto C.A."/>
            <person name="Borneman A.R."/>
        </authorList>
    </citation>
    <scope>NUCLEOTIDE SEQUENCE [LARGE SCALE GENOMIC DNA]</scope>
    <source>
        <strain evidence="3">AWRI1</strain>
        <tissue evidence="3">Single Adult Female</tissue>
    </source>
</reference>
<feature type="compositionally biased region" description="Low complexity" evidence="1">
    <location>
        <begin position="230"/>
        <end position="241"/>
    </location>
</feature>
<keyword evidence="4" id="KW-1185">Reference proteome</keyword>
<gene>
    <name evidence="3" type="ORF">V9T40_005476</name>
</gene>
<feature type="signal peptide" evidence="2">
    <location>
        <begin position="1"/>
        <end position="18"/>
    </location>
</feature>
<feature type="compositionally biased region" description="Polar residues" evidence="1">
    <location>
        <begin position="250"/>
        <end position="260"/>
    </location>
</feature>
<accession>A0AAN9Y3M2</accession>
<feature type="chain" id="PRO_5043009574" evidence="2">
    <location>
        <begin position="19"/>
        <end position="635"/>
    </location>
</feature>
<dbReference type="EMBL" id="JBBCAQ010000023">
    <property type="protein sequence ID" value="KAK7588231.1"/>
    <property type="molecule type" value="Genomic_DNA"/>
</dbReference>
<organism evidence="3 4">
    <name type="scientific">Parthenolecanium corni</name>
    <dbReference type="NCBI Taxonomy" id="536013"/>
    <lineage>
        <taxon>Eukaryota</taxon>
        <taxon>Metazoa</taxon>
        <taxon>Ecdysozoa</taxon>
        <taxon>Arthropoda</taxon>
        <taxon>Hexapoda</taxon>
        <taxon>Insecta</taxon>
        <taxon>Pterygota</taxon>
        <taxon>Neoptera</taxon>
        <taxon>Paraneoptera</taxon>
        <taxon>Hemiptera</taxon>
        <taxon>Sternorrhyncha</taxon>
        <taxon>Coccoidea</taxon>
        <taxon>Coccidae</taxon>
        <taxon>Parthenolecanium</taxon>
    </lineage>
</organism>